<reference evidence="2" key="1">
    <citation type="journal article" date="2022" name="Mol. Ecol. Resour.">
        <title>The genomes of chicory, endive, great burdock and yacon provide insights into Asteraceae palaeo-polyploidization history and plant inulin production.</title>
        <authorList>
            <person name="Fan W."/>
            <person name="Wang S."/>
            <person name="Wang H."/>
            <person name="Wang A."/>
            <person name="Jiang F."/>
            <person name="Liu H."/>
            <person name="Zhao H."/>
            <person name="Xu D."/>
            <person name="Zhang Y."/>
        </authorList>
    </citation>
    <scope>NUCLEOTIDE SEQUENCE [LARGE SCALE GENOMIC DNA]</scope>
    <source>
        <strain evidence="2">cv. Niubang</strain>
    </source>
</reference>
<keyword evidence="2" id="KW-1185">Reference proteome</keyword>
<comment type="caution">
    <text evidence="1">The sequence shown here is derived from an EMBL/GenBank/DDBJ whole genome shotgun (WGS) entry which is preliminary data.</text>
</comment>
<organism evidence="1 2">
    <name type="scientific">Arctium lappa</name>
    <name type="common">Greater burdock</name>
    <name type="synonym">Lappa major</name>
    <dbReference type="NCBI Taxonomy" id="4217"/>
    <lineage>
        <taxon>Eukaryota</taxon>
        <taxon>Viridiplantae</taxon>
        <taxon>Streptophyta</taxon>
        <taxon>Embryophyta</taxon>
        <taxon>Tracheophyta</taxon>
        <taxon>Spermatophyta</taxon>
        <taxon>Magnoliopsida</taxon>
        <taxon>eudicotyledons</taxon>
        <taxon>Gunneridae</taxon>
        <taxon>Pentapetalae</taxon>
        <taxon>asterids</taxon>
        <taxon>campanulids</taxon>
        <taxon>Asterales</taxon>
        <taxon>Asteraceae</taxon>
        <taxon>Carduoideae</taxon>
        <taxon>Cardueae</taxon>
        <taxon>Arctiinae</taxon>
        <taxon>Arctium</taxon>
    </lineage>
</organism>
<dbReference type="Proteomes" id="UP001055879">
    <property type="component" value="Linkage Group LG03"/>
</dbReference>
<name>A0ACB9DHH6_ARCLA</name>
<evidence type="ECO:0000313" key="1">
    <source>
        <dbReference type="EMBL" id="KAI3746099.1"/>
    </source>
</evidence>
<dbReference type="EMBL" id="CM042049">
    <property type="protein sequence ID" value="KAI3746099.1"/>
    <property type="molecule type" value="Genomic_DNA"/>
</dbReference>
<proteinExistence type="predicted"/>
<protein>
    <submittedName>
        <fullName evidence="1">Uncharacterized protein</fullName>
    </submittedName>
</protein>
<reference evidence="1 2" key="2">
    <citation type="journal article" date="2022" name="Mol. Ecol. Resour.">
        <title>The genomes of chicory, endive, great burdock and yacon provide insights into Asteraceae paleo-polyploidization history and plant inulin production.</title>
        <authorList>
            <person name="Fan W."/>
            <person name="Wang S."/>
            <person name="Wang H."/>
            <person name="Wang A."/>
            <person name="Jiang F."/>
            <person name="Liu H."/>
            <person name="Zhao H."/>
            <person name="Xu D."/>
            <person name="Zhang Y."/>
        </authorList>
    </citation>
    <scope>NUCLEOTIDE SEQUENCE [LARGE SCALE GENOMIC DNA]</scope>
    <source>
        <strain evidence="2">cv. Niubang</strain>
    </source>
</reference>
<gene>
    <name evidence="1" type="ORF">L6452_08520</name>
</gene>
<sequence length="197" mass="22073">MASDSSDVAHCFRLWEVSKANLILDGSDLELLHGFCQTVYDSKVQGKIYSKPMLWIGIYIAVASLFCVLLMAADLFHGFRNRKLWFPSKYFTLNTASITVITITMKLLLDMTSQMPGFVDKLSKLGSMTFMCTMMANLMPSVASTANRDIFANVAAINSVEAIVFHAWGDVGRRINRLNGMSVMKYFQDDLFFSACL</sequence>
<accession>A0ACB9DHH6</accession>
<evidence type="ECO:0000313" key="2">
    <source>
        <dbReference type="Proteomes" id="UP001055879"/>
    </source>
</evidence>